<accession>A0A327YWZ5</accession>
<feature type="transmembrane region" description="Helical" evidence="6">
    <location>
        <begin position="339"/>
        <end position="358"/>
    </location>
</feature>
<dbReference type="RefSeq" id="WP_111654899.1">
    <property type="nucleotide sequence ID" value="NZ_JACHWI010000002.1"/>
</dbReference>
<keyword evidence="4 7" id="KW-0808">Transferase</keyword>
<protein>
    <submittedName>
        <fullName evidence="7">Beta-1,4-N-acetylglucosaminyltransferase NodC</fullName>
    </submittedName>
</protein>
<name>A0A327YWZ5_9ACTN</name>
<dbReference type="InterPro" id="IPR029044">
    <property type="entry name" value="Nucleotide-diphossugar_trans"/>
</dbReference>
<dbReference type="SUPFAM" id="SSF53448">
    <property type="entry name" value="Nucleotide-diphospho-sugar transferases"/>
    <property type="match status" value="1"/>
</dbReference>
<proteinExistence type="predicted"/>
<evidence type="ECO:0000256" key="1">
    <source>
        <dbReference type="ARBA" id="ARBA00004236"/>
    </source>
</evidence>
<dbReference type="OrthoDB" id="9763050at2"/>
<comment type="subcellular location">
    <subcellularLocation>
        <location evidence="1">Cell membrane</location>
    </subcellularLocation>
</comment>
<comment type="caution">
    <text evidence="7">The sequence shown here is derived from an EMBL/GenBank/DDBJ whole genome shotgun (WGS) entry which is preliminary data.</text>
</comment>
<evidence type="ECO:0000256" key="2">
    <source>
        <dbReference type="ARBA" id="ARBA00022475"/>
    </source>
</evidence>
<dbReference type="PANTHER" id="PTHR22913:SF12">
    <property type="entry name" value="MANNURONAN SYNTHASE"/>
    <property type="match status" value="1"/>
</dbReference>
<feature type="transmembrane region" description="Helical" evidence="6">
    <location>
        <begin position="313"/>
        <end position="332"/>
    </location>
</feature>
<dbReference type="EMBL" id="QLMJ01000029">
    <property type="protein sequence ID" value="RAK26065.1"/>
    <property type="molecule type" value="Genomic_DNA"/>
</dbReference>
<feature type="transmembrane region" description="Helical" evidence="6">
    <location>
        <begin position="364"/>
        <end position="382"/>
    </location>
</feature>
<dbReference type="Proteomes" id="UP000249341">
    <property type="component" value="Unassembled WGS sequence"/>
</dbReference>
<keyword evidence="8" id="KW-1185">Reference proteome</keyword>
<evidence type="ECO:0000256" key="5">
    <source>
        <dbReference type="ARBA" id="ARBA00023136"/>
    </source>
</evidence>
<keyword evidence="5 6" id="KW-0472">Membrane</keyword>
<evidence type="ECO:0000313" key="7">
    <source>
        <dbReference type="EMBL" id="RAK26065.1"/>
    </source>
</evidence>
<gene>
    <name evidence="7" type="ORF">B0I29_129101</name>
</gene>
<dbReference type="GO" id="GO:0085029">
    <property type="term" value="P:extracellular matrix assembly"/>
    <property type="evidence" value="ECO:0007669"/>
    <property type="project" value="TreeGrafter"/>
</dbReference>
<keyword evidence="2" id="KW-1003">Cell membrane</keyword>
<keyword evidence="6" id="KW-1133">Transmembrane helix</keyword>
<dbReference type="Pfam" id="PF13641">
    <property type="entry name" value="Glyco_tranf_2_3"/>
    <property type="match status" value="1"/>
</dbReference>
<dbReference type="Gene3D" id="3.90.550.10">
    <property type="entry name" value="Spore Coat Polysaccharide Biosynthesis Protein SpsA, Chain A"/>
    <property type="match status" value="1"/>
</dbReference>
<dbReference type="PANTHER" id="PTHR22913">
    <property type="entry name" value="HYALURONAN SYNTHASE"/>
    <property type="match status" value="1"/>
</dbReference>
<sequence>MRVVAAGVFAALGYLVWLPRTWLAIAALGATAVAWTVVQSVLAAAVRRRNPEPTGEPMISIVVATLLDRNGVATFDRAMAALAAQDWPRFEVIVVDDGSPDPEVVRILCERHGLRYLRQPQIGKRQAMYRAFTNLNPATEFVLTCDDDTVWDPGAVRGMVACLQSDPGAGACGGEVVALNPGESWLTGLTAARTWLTFQVEFAAAAWAGTLTCVSGQLGGYRRALIDEIRDEFVTQTFLGRPCTFGDDRHLTNLVLGRGHRVLYARARGRAELPATFARYCRQQTRWGKSYWREMIWTFQAIKVQSPMLALDWVIGALSTPLLLATVLVSLFSPAHLAALAGAVLAIFLTRAVAATLATNRFSFLWRLPLFSLISIGLLLPLKFVSLSRVTDPAWGTRQTRSEVRVTGRPDR</sequence>
<evidence type="ECO:0000313" key="8">
    <source>
        <dbReference type="Proteomes" id="UP000249341"/>
    </source>
</evidence>
<organism evidence="7 8">
    <name type="scientific">Actinoplanes lutulentus</name>
    <dbReference type="NCBI Taxonomy" id="1287878"/>
    <lineage>
        <taxon>Bacteria</taxon>
        <taxon>Bacillati</taxon>
        <taxon>Actinomycetota</taxon>
        <taxon>Actinomycetes</taxon>
        <taxon>Micromonosporales</taxon>
        <taxon>Micromonosporaceae</taxon>
        <taxon>Actinoplanes</taxon>
    </lineage>
</organism>
<reference evidence="7 8" key="1">
    <citation type="submission" date="2018-06" db="EMBL/GenBank/DDBJ databases">
        <title>Genomic Encyclopedia of Type Strains, Phase III (KMG-III): the genomes of soil and plant-associated and newly described type strains.</title>
        <authorList>
            <person name="Whitman W."/>
        </authorList>
    </citation>
    <scope>NUCLEOTIDE SEQUENCE [LARGE SCALE GENOMIC DNA]</scope>
    <source>
        <strain evidence="7 8">CGMCC 4.7090</strain>
    </source>
</reference>
<keyword evidence="6" id="KW-0812">Transmembrane</keyword>
<dbReference type="GO" id="GO:0030213">
    <property type="term" value="P:hyaluronan biosynthetic process"/>
    <property type="evidence" value="ECO:0007669"/>
    <property type="project" value="TreeGrafter"/>
</dbReference>
<dbReference type="GO" id="GO:0005886">
    <property type="term" value="C:plasma membrane"/>
    <property type="evidence" value="ECO:0007669"/>
    <property type="project" value="UniProtKB-SubCell"/>
</dbReference>
<evidence type="ECO:0000256" key="4">
    <source>
        <dbReference type="ARBA" id="ARBA00022679"/>
    </source>
</evidence>
<keyword evidence="3 7" id="KW-0328">Glycosyltransferase</keyword>
<evidence type="ECO:0000256" key="3">
    <source>
        <dbReference type="ARBA" id="ARBA00022676"/>
    </source>
</evidence>
<dbReference type="AlphaFoldDB" id="A0A327YWZ5"/>
<dbReference type="GO" id="GO:0050501">
    <property type="term" value="F:hyaluronan synthase activity"/>
    <property type="evidence" value="ECO:0007669"/>
    <property type="project" value="TreeGrafter"/>
</dbReference>
<evidence type="ECO:0000256" key="6">
    <source>
        <dbReference type="SAM" id="Phobius"/>
    </source>
</evidence>